<protein>
    <recommendedName>
        <fullName evidence="1">Aminoglycoside phosphotransferase domain-containing protein</fullName>
    </recommendedName>
</protein>
<evidence type="ECO:0000313" key="2">
    <source>
        <dbReference type="EMBL" id="MQY10157.1"/>
    </source>
</evidence>
<dbReference type="AlphaFoldDB" id="A0A7K0C9M6"/>
<proteinExistence type="predicted"/>
<reference evidence="2 3" key="1">
    <citation type="submission" date="2019-10" db="EMBL/GenBank/DDBJ databases">
        <title>Streptomyces smaragdinus sp. nov. and Streptomyces fabii sp. nov., isolated from the gut of fungus growing-termite Macrotermes natalensis.</title>
        <authorList>
            <person name="Schwitalla J."/>
            <person name="Benndorf R."/>
            <person name="Martin K."/>
            <person name="De Beer W."/>
            <person name="Kaster A.-K."/>
            <person name="Vollmers J."/>
            <person name="Poulsen M."/>
            <person name="Beemelmanns C."/>
        </authorList>
    </citation>
    <scope>NUCLEOTIDE SEQUENCE [LARGE SCALE GENOMIC DNA]</scope>
    <source>
        <strain evidence="2 3">RB5</strain>
    </source>
</reference>
<dbReference type="InterPro" id="IPR011009">
    <property type="entry name" value="Kinase-like_dom_sf"/>
</dbReference>
<dbReference type="SUPFAM" id="SSF56112">
    <property type="entry name" value="Protein kinase-like (PK-like)"/>
    <property type="match status" value="1"/>
</dbReference>
<dbReference type="Pfam" id="PF01636">
    <property type="entry name" value="APH"/>
    <property type="match status" value="1"/>
</dbReference>
<gene>
    <name evidence="2" type="ORF">SRB5_02640</name>
</gene>
<name>A0A7K0C9M6_9ACTN</name>
<dbReference type="RefSeq" id="WP_323376739.1">
    <property type="nucleotide sequence ID" value="NZ_WEGJ01000001.1"/>
</dbReference>
<dbReference type="PANTHER" id="PTHR21310:SF15">
    <property type="entry name" value="AMINOGLYCOSIDE PHOSPHOTRANSFERASE DOMAIN-CONTAINING PROTEIN"/>
    <property type="match status" value="1"/>
</dbReference>
<comment type="caution">
    <text evidence="2">The sequence shown here is derived from an EMBL/GenBank/DDBJ whole genome shotgun (WGS) entry which is preliminary data.</text>
</comment>
<feature type="domain" description="Aminoglycoside phosphotransferase" evidence="1">
    <location>
        <begin position="32"/>
        <end position="282"/>
    </location>
</feature>
<dbReference type="PANTHER" id="PTHR21310">
    <property type="entry name" value="AMINOGLYCOSIDE PHOSPHOTRANSFERASE-RELATED-RELATED"/>
    <property type="match status" value="1"/>
</dbReference>
<keyword evidence="3" id="KW-1185">Reference proteome</keyword>
<evidence type="ECO:0000313" key="3">
    <source>
        <dbReference type="Proteomes" id="UP000466345"/>
    </source>
</evidence>
<evidence type="ECO:0000259" key="1">
    <source>
        <dbReference type="Pfam" id="PF01636"/>
    </source>
</evidence>
<accession>A0A7K0C9M6</accession>
<dbReference type="InterPro" id="IPR002575">
    <property type="entry name" value="Aminoglycoside_PTrfase"/>
</dbReference>
<sequence>MQSITKPSVDRATVDALVTAAFGPGALPVRSRPITDGTYNTIVRVALADGRTAMLKVAPAPDAPQLSYERDILRTEALFFDRAAGLDGVPTPRLLSTGFERSLVPGDFVFMTEVPGRSLSALHASLAPEELAAVRRDLGGVVARLHTVRGDTFGYPQAASAGSWAEAFGGMAEVILADAERLGADLTRPAAEIRAAVTGALGLLEGVTVPVLVHFDLWDGNVLVEGSRVSGVIDGERAFWGDPYADFASLALFGDIEDDAAFLEGYRAAGGSVAFTAGNRRRIALYRVYLYLIMLTEGSVRGYTEEQSAKLRDFLGPLLAGDLAALKG</sequence>
<organism evidence="2 3">
    <name type="scientific">Streptomyces smaragdinus</name>
    <dbReference type="NCBI Taxonomy" id="2585196"/>
    <lineage>
        <taxon>Bacteria</taxon>
        <taxon>Bacillati</taxon>
        <taxon>Actinomycetota</taxon>
        <taxon>Actinomycetes</taxon>
        <taxon>Kitasatosporales</taxon>
        <taxon>Streptomycetaceae</taxon>
        <taxon>Streptomyces</taxon>
    </lineage>
</organism>
<dbReference type="EMBL" id="WEGJ01000001">
    <property type="protein sequence ID" value="MQY10157.1"/>
    <property type="molecule type" value="Genomic_DNA"/>
</dbReference>
<dbReference type="Gene3D" id="3.90.1200.10">
    <property type="match status" value="1"/>
</dbReference>
<dbReference type="Proteomes" id="UP000466345">
    <property type="component" value="Unassembled WGS sequence"/>
</dbReference>
<dbReference type="InterPro" id="IPR051678">
    <property type="entry name" value="AGP_Transferase"/>
</dbReference>